<keyword evidence="2" id="KW-1185">Reference proteome</keyword>
<gene>
    <name evidence="1" type="ORF">T265_10967</name>
</gene>
<accession>A0A074Z0D3</accession>
<proteinExistence type="predicted"/>
<organism evidence="1 2">
    <name type="scientific">Opisthorchis viverrini</name>
    <name type="common">Southeast Asian liver fluke</name>
    <dbReference type="NCBI Taxonomy" id="6198"/>
    <lineage>
        <taxon>Eukaryota</taxon>
        <taxon>Metazoa</taxon>
        <taxon>Spiralia</taxon>
        <taxon>Lophotrochozoa</taxon>
        <taxon>Platyhelminthes</taxon>
        <taxon>Trematoda</taxon>
        <taxon>Digenea</taxon>
        <taxon>Opisthorchiida</taxon>
        <taxon>Opisthorchiata</taxon>
        <taxon>Opisthorchiidae</taxon>
        <taxon>Opisthorchis</taxon>
    </lineage>
</organism>
<name>A0A074Z0D3_OPIVI</name>
<evidence type="ECO:0000313" key="2">
    <source>
        <dbReference type="Proteomes" id="UP000054324"/>
    </source>
</evidence>
<dbReference type="RefSeq" id="XP_009175758.1">
    <property type="nucleotide sequence ID" value="XM_009177494.1"/>
</dbReference>
<sequence>MLVFTDQTENTDAKLNRPHCEHTYRAETVVVNETVFLEADRGELPVISSQTVGEVPPLIEQSKRRLGESTEECAARPPAPVAVLLFGKGIFSVIGLWNLRRRGSIVTIGHTLSTSRSLPLTTQLGEKSCALRTIFWHTEYTPQPAQPMERG</sequence>
<protein>
    <submittedName>
        <fullName evidence="1">Uncharacterized protein</fullName>
    </submittedName>
</protein>
<evidence type="ECO:0000313" key="1">
    <source>
        <dbReference type="EMBL" id="KER20501.1"/>
    </source>
</evidence>
<dbReference type="GeneID" id="20325135"/>
<dbReference type="KEGG" id="ovi:T265_10967"/>
<dbReference type="CTD" id="20325135"/>
<reference evidence="1 2" key="1">
    <citation type="submission" date="2013-11" db="EMBL/GenBank/DDBJ databases">
        <title>Opisthorchis viverrini - life in the bile duct.</title>
        <authorList>
            <person name="Young N.D."/>
            <person name="Nagarajan N."/>
            <person name="Lin S.J."/>
            <person name="Korhonen P.K."/>
            <person name="Jex A.R."/>
            <person name="Hall R.S."/>
            <person name="Safavi-Hemami H."/>
            <person name="Kaewkong W."/>
            <person name="Bertrand D."/>
            <person name="Gao S."/>
            <person name="Seet Q."/>
            <person name="Wongkham S."/>
            <person name="Teh B.T."/>
            <person name="Wongkham C."/>
            <person name="Intapan P.M."/>
            <person name="Maleewong W."/>
            <person name="Yang X."/>
            <person name="Hu M."/>
            <person name="Wang Z."/>
            <person name="Hofmann A."/>
            <person name="Sternberg P.W."/>
            <person name="Tan P."/>
            <person name="Wang J."/>
            <person name="Gasser R.B."/>
        </authorList>
    </citation>
    <scope>NUCLEOTIDE SEQUENCE [LARGE SCALE GENOMIC DNA]</scope>
</reference>
<dbReference type="EMBL" id="KL597050">
    <property type="protein sequence ID" value="KER20501.1"/>
    <property type="molecule type" value="Genomic_DNA"/>
</dbReference>
<dbReference type="Proteomes" id="UP000054324">
    <property type="component" value="Unassembled WGS sequence"/>
</dbReference>
<dbReference type="AlphaFoldDB" id="A0A074Z0D3"/>